<accession>A0A5C3EWA2</accession>
<dbReference type="EMBL" id="OOIP01000002">
    <property type="protein sequence ID" value="SPO35419.1"/>
    <property type="molecule type" value="Genomic_DNA"/>
</dbReference>
<protein>
    <recommendedName>
        <fullName evidence="4">Secreted protein</fullName>
    </recommendedName>
</protein>
<keyword evidence="1" id="KW-0732">Signal</keyword>
<reference evidence="2 3" key="1">
    <citation type="submission" date="2018-03" db="EMBL/GenBank/DDBJ databases">
        <authorList>
            <person name="Guldener U."/>
        </authorList>
    </citation>
    <scope>NUCLEOTIDE SEQUENCE [LARGE SCALE GENOMIC DNA]</scope>
    <source>
        <strain evidence="2 3">DAOM196992</strain>
    </source>
</reference>
<feature type="signal peptide" evidence="1">
    <location>
        <begin position="1"/>
        <end position="23"/>
    </location>
</feature>
<evidence type="ECO:0008006" key="4">
    <source>
        <dbReference type="Google" id="ProtNLM"/>
    </source>
</evidence>
<name>A0A5C3EWA2_9BASI</name>
<dbReference type="AlphaFoldDB" id="A0A5C3EWA2"/>
<gene>
    <name evidence="2" type="ORF">PSFLO_00890</name>
</gene>
<feature type="chain" id="PRO_5023081007" description="Secreted protein" evidence="1">
    <location>
        <begin position="24"/>
        <end position="254"/>
    </location>
</feature>
<organism evidence="2 3">
    <name type="scientific">Pseudozyma flocculosa</name>
    <dbReference type="NCBI Taxonomy" id="84751"/>
    <lineage>
        <taxon>Eukaryota</taxon>
        <taxon>Fungi</taxon>
        <taxon>Dikarya</taxon>
        <taxon>Basidiomycota</taxon>
        <taxon>Ustilaginomycotina</taxon>
        <taxon>Ustilaginomycetes</taxon>
        <taxon>Ustilaginales</taxon>
        <taxon>Ustilaginaceae</taxon>
        <taxon>Pseudozyma</taxon>
    </lineage>
</organism>
<evidence type="ECO:0000313" key="3">
    <source>
        <dbReference type="Proteomes" id="UP000323386"/>
    </source>
</evidence>
<proteinExistence type="predicted"/>
<keyword evidence="3" id="KW-1185">Reference proteome</keyword>
<dbReference type="Proteomes" id="UP000323386">
    <property type="component" value="Unassembled WGS sequence"/>
</dbReference>
<evidence type="ECO:0000313" key="2">
    <source>
        <dbReference type="EMBL" id="SPO35419.1"/>
    </source>
</evidence>
<evidence type="ECO:0000256" key="1">
    <source>
        <dbReference type="SAM" id="SignalP"/>
    </source>
</evidence>
<sequence>MLLLALLMLLMLLLLLLLPACSPLGRHARMTVEPLPPFPSLPACLYRQGRKATGECKIKIRARRAGWWNTCVDRRGPTYERLRPGHFLPGSDFSFSNSSLHYVLPTAKLARAWAARLRPLTGRYKSRTSLRPIIAPPPPPPPPPRRFVFCSVFSSHLSSKRQMHDIARLSSIHTSACRAVSGTPCSGCGEPCRSTAHRFRRDDVLWYMLARLHAPPGHCLVLGRHGQRYPFSRLPAFVEGRSRPPCLATKALPA</sequence>